<evidence type="ECO:0000313" key="1">
    <source>
        <dbReference type="EMBL" id="MFC3702963.1"/>
    </source>
</evidence>
<accession>A0ABV7WWR3</accession>
<dbReference type="EMBL" id="JBHRYN010000060">
    <property type="protein sequence ID" value="MFC3702963.1"/>
    <property type="molecule type" value="Genomic_DNA"/>
</dbReference>
<gene>
    <name evidence="1" type="ORF">ACFOND_15115</name>
</gene>
<dbReference type="RefSeq" id="WP_290282409.1">
    <property type="nucleotide sequence ID" value="NZ_JAUFQI010000001.1"/>
</dbReference>
<dbReference type="SUPFAM" id="SSF57863">
    <property type="entry name" value="ArfGap/RecO-like zinc finger"/>
    <property type="match status" value="1"/>
</dbReference>
<keyword evidence="2" id="KW-1185">Reference proteome</keyword>
<comment type="caution">
    <text evidence="1">The sequence shown here is derived from an EMBL/GenBank/DDBJ whole genome shotgun (WGS) entry which is preliminary data.</text>
</comment>
<dbReference type="Gene3D" id="1.20.1440.120">
    <property type="entry name" value="Recombination protein O, C-terminal domain"/>
    <property type="match status" value="1"/>
</dbReference>
<dbReference type="Proteomes" id="UP001595710">
    <property type="component" value="Unassembled WGS sequence"/>
</dbReference>
<evidence type="ECO:0000313" key="2">
    <source>
        <dbReference type="Proteomes" id="UP001595710"/>
    </source>
</evidence>
<sequence>MAVRASVIQGFLVHAQAIEEHNFMCALLSPTLGLIRCKFHRQHPEFFRQFEIKLKETNQFYSCHDFRYTQTLLIDSSPARLYGLYLNELVYRLVPTQVDIDNFFGTYISTLIQLQADNHRLANLRFFEKQLLVHIGLGIDYLMSVNGVAIHAQHRYHFEAGQGFCEQATGAFKGEAILANARSDYEVKGALATARECQHQQLLMALDNEPILSREWLKTLPVQSEANK</sequence>
<proteinExistence type="predicted"/>
<name>A0ABV7WWR3_9GAMM</name>
<dbReference type="InterPro" id="IPR042242">
    <property type="entry name" value="RecO_C"/>
</dbReference>
<organism evidence="1 2">
    <name type="scientific">Reinekea marina</name>
    <dbReference type="NCBI Taxonomy" id="1310421"/>
    <lineage>
        <taxon>Bacteria</taxon>
        <taxon>Pseudomonadati</taxon>
        <taxon>Pseudomonadota</taxon>
        <taxon>Gammaproteobacteria</taxon>
        <taxon>Oceanospirillales</taxon>
        <taxon>Saccharospirillaceae</taxon>
        <taxon>Reinekea</taxon>
    </lineage>
</organism>
<dbReference type="InterPro" id="IPR037278">
    <property type="entry name" value="ARFGAP/RecO"/>
</dbReference>
<dbReference type="InterPro" id="IPR003717">
    <property type="entry name" value="RecO"/>
</dbReference>
<reference evidence="2" key="1">
    <citation type="journal article" date="2019" name="Int. J. Syst. Evol. Microbiol.">
        <title>The Global Catalogue of Microorganisms (GCM) 10K type strain sequencing project: providing services to taxonomists for standard genome sequencing and annotation.</title>
        <authorList>
            <consortium name="The Broad Institute Genomics Platform"/>
            <consortium name="The Broad Institute Genome Sequencing Center for Infectious Disease"/>
            <person name="Wu L."/>
            <person name="Ma J."/>
        </authorList>
    </citation>
    <scope>NUCLEOTIDE SEQUENCE [LARGE SCALE GENOMIC DNA]</scope>
    <source>
        <strain evidence="2">CECT 8288</strain>
    </source>
</reference>
<dbReference type="Pfam" id="PF02565">
    <property type="entry name" value="RecO_C"/>
    <property type="match status" value="1"/>
</dbReference>
<protein>
    <submittedName>
        <fullName evidence="1">DNA repair protein RecO C-terminal domain-containing protein</fullName>
    </submittedName>
</protein>